<accession>A0AAE8SQN8</accession>
<dbReference type="EMBL" id="ONZP01001166">
    <property type="protein sequence ID" value="SPJ93288.1"/>
    <property type="molecule type" value="Genomic_DNA"/>
</dbReference>
<sequence>MTKQNPSPSWRTGVFPTPSSP</sequence>
<name>A0AAE8SQN8_9HYPO</name>
<dbReference type="AlphaFoldDB" id="A0AAE8SQN8"/>
<proteinExistence type="predicted"/>
<evidence type="ECO:0000313" key="3">
    <source>
        <dbReference type="Proteomes" id="UP001187734"/>
    </source>
</evidence>
<organism evidence="2 3">
    <name type="scientific">Fusarium torulosum</name>
    <dbReference type="NCBI Taxonomy" id="33205"/>
    <lineage>
        <taxon>Eukaryota</taxon>
        <taxon>Fungi</taxon>
        <taxon>Dikarya</taxon>
        <taxon>Ascomycota</taxon>
        <taxon>Pezizomycotina</taxon>
        <taxon>Sordariomycetes</taxon>
        <taxon>Hypocreomycetidae</taxon>
        <taxon>Hypocreales</taxon>
        <taxon>Nectriaceae</taxon>
        <taxon>Fusarium</taxon>
    </lineage>
</organism>
<keyword evidence="3" id="KW-1185">Reference proteome</keyword>
<reference evidence="2" key="1">
    <citation type="submission" date="2018-03" db="EMBL/GenBank/DDBJ databases">
        <authorList>
            <person name="Guldener U."/>
        </authorList>
    </citation>
    <scope>NUCLEOTIDE SEQUENCE</scope>
</reference>
<comment type="caution">
    <text evidence="2">The sequence shown here is derived from an EMBL/GenBank/DDBJ whole genome shotgun (WGS) entry which is preliminary data.</text>
</comment>
<evidence type="ECO:0000313" key="2">
    <source>
        <dbReference type="EMBL" id="SPJ93288.1"/>
    </source>
</evidence>
<gene>
    <name evidence="2" type="ORF">FTOL_13894</name>
</gene>
<dbReference type="Proteomes" id="UP001187734">
    <property type="component" value="Unassembled WGS sequence"/>
</dbReference>
<protein>
    <submittedName>
        <fullName evidence="2">Uncharacterized protein</fullName>
    </submittedName>
</protein>
<feature type="compositionally biased region" description="Polar residues" evidence="1">
    <location>
        <begin position="1"/>
        <end position="10"/>
    </location>
</feature>
<evidence type="ECO:0000256" key="1">
    <source>
        <dbReference type="SAM" id="MobiDB-lite"/>
    </source>
</evidence>
<feature type="region of interest" description="Disordered" evidence="1">
    <location>
        <begin position="1"/>
        <end position="21"/>
    </location>
</feature>